<sequence>MAALLALPAAVQAQPINPRGNLRLLGGAGLSYYDGDLRSSRFSQFRFRPNLSVGLSYRLTDYLSLRGEVGAYRLAGSDVGGKNPQRNLSFRTDNPEGFVALSVNLLPFSDLPTYNAYAFGGLGLTRLNPKAELNGRYYSLPRLQTEGLAYARTVPILPVGVGVTRALTEQWSVGLEIRYTYVFSDYLDDVSTVYPPPNAIDSFAQLFSDRAPELGLPPNAPGVQRGNPGNRDSYYFVQARVEYALNGSRRAAQRKMLRCPKL</sequence>
<dbReference type="Proteomes" id="UP001159371">
    <property type="component" value="Unassembled WGS sequence"/>
</dbReference>
<protein>
    <submittedName>
        <fullName evidence="3">Porin family protein</fullName>
    </submittedName>
</protein>
<evidence type="ECO:0000259" key="2">
    <source>
        <dbReference type="Pfam" id="PF13505"/>
    </source>
</evidence>
<evidence type="ECO:0000313" key="4">
    <source>
        <dbReference type="Proteomes" id="UP001159371"/>
    </source>
</evidence>
<evidence type="ECO:0000313" key="3">
    <source>
        <dbReference type="EMBL" id="MDH6056381.1"/>
    </source>
</evidence>
<accession>A0ABT6K265</accession>
<feature type="domain" description="Outer membrane protein beta-barrel" evidence="2">
    <location>
        <begin position="2"/>
        <end position="185"/>
    </location>
</feature>
<keyword evidence="4" id="KW-1185">Reference proteome</keyword>
<gene>
    <name evidence="3" type="ORF">NWP19_06150</name>
</gene>
<dbReference type="RefSeq" id="WP_280656677.1">
    <property type="nucleotide sequence ID" value="NZ_JANQDO010000044.1"/>
</dbReference>
<keyword evidence="1" id="KW-0732">Signal</keyword>
<proteinExistence type="predicted"/>
<reference evidence="3 4" key="1">
    <citation type="journal article" date="2023" name="J. Phycol.">
        <title>Chrysosporum ovalisporum is synonymous with the true-branching cyanobacterium Umezakia natans (Nostocales/Aphanizomenonaceae).</title>
        <authorList>
            <person name="McGregor G.B."/>
            <person name="Sendall B.C."/>
            <person name="Niiyama Y."/>
            <person name="Tuji A."/>
            <person name="Willis A."/>
        </authorList>
    </citation>
    <scope>NUCLEOTIDE SEQUENCE [LARGE SCALE GENOMIC DNA]</scope>
    <source>
        <strain evidence="3 4">FSS-43</strain>
    </source>
</reference>
<name>A0ABT6K265_9CYAN</name>
<dbReference type="Pfam" id="PF13505">
    <property type="entry name" value="OMP_b-brl"/>
    <property type="match status" value="1"/>
</dbReference>
<dbReference type="SUPFAM" id="SSF56935">
    <property type="entry name" value="Porins"/>
    <property type="match status" value="1"/>
</dbReference>
<organism evidence="3 4">
    <name type="scientific">Umezakia ovalisporum FSS-43</name>
    <dbReference type="NCBI Taxonomy" id="2740520"/>
    <lineage>
        <taxon>Bacteria</taxon>
        <taxon>Bacillati</taxon>
        <taxon>Cyanobacteriota</taxon>
        <taxon>Cyanophyceae</taxon>
        <taxon>Nostocales</taxon>
        <taxon>Nodulariaceae</taxon>
        <taxon>Umezakia</taxon>
    </lineage>
</organism>
<dbReference type="InterPro" id="IPR027385">
    <property type="entry name" value="Beta-barrel_OMP"/>
</dbReference>
<evidence type="ECO:0000256" key="1">
    <source>
        <dbReference type="ARBA" id="ARBA00022729"/>
    </source>
</evidence>
<comment type="caution">
    <text evidence="3">The sequence shown here is derived from an EMBL/GenBank/DDBJ whole genome shotgun (WGS) entry which is preliminary data.</text>
</comment>
<dbReference type="EMBL" id="JANQDO010000044">
    <property type="protein sequence ID" value="MDH6056381.1"/>
    <property type="molecule type" value="Genomic_DNA"/>
</dbReference>